<feature type="domain" description="CEP152 CEP63 binding coiled coil" evidence="3">
    <location>
        <begin position="1367"/>
        <end position="1417"/>
    </location>
</feature>
<dbReference type="Pfam" id="PF25769">
    <property type="entry name" value="PLK4_bind_CEP152"/>
    <property type="match status" value="1"/>
</dbReference>
<dbReference type="Pfam" id="PF25770">
    <property type="entry name" value="CC_CEP63-bind_CEP152"/>
    <property type="match status" value="1"/>
</dbReference>
<keyword evidence="1" id="KW-0175">Coiled coil</keyword>
<dbReference type="PANTHER" id="PTHR10337">
    <property type="entry name" value="SHC TRANSFORMING PROTEIN"/>
    <property type="match status" value="1"/>
</dbReference>
<evidence type="ECO:0000313" key="5">
    <source>
        <dbReference type="Proteomes" id="UP000694423"/>
    </source>
</evidence>
<feature type="region of interest" description="Disordered" evidence="2">
    <location>
        <begin position="1"/>
        <end position="76"/>
    </location>
</feature>
<gene>
    <name evidence="4" type="primary">CEP152</name>
</gene>
<dbReference type="OrthoDB" id="10064205at2759"/>
<accession>A0A8C4JG19</accession>
<name>A0A8C4JG19_DRONO</name>
<feature type="coiled-coil region" evidence="1">
    <location>
        <begin position="1283"/>
        <end position="1338"/>
    </location>
</feature>
<evidence type="ECO:0000313" key="4">
    <source>
        <dbReference type="Ensembl" id="ENSDNVP00000008483.1"/>
    </source>
</evidence>
<reference evidence="4" key="2">
    <citation type="submission" date="2025-09" db="UniProtKB">
        <authorList>
            <consortium name="Ensembl"/>
        </authorList>
    </citation>
    <scope>IDENTIFICATION</scope>
</reference>
<keyword evidence="5" id="KW-1185">Reference proteome</keyword>
<evidence type="ECO:0000256" key="2">
    <source>
        <dbReference type="SAM" id="MobiDB-lite"/>
    </source>
</evidence>
<dbReference type="Proteomes" id="UP000694423">
    <property type="component" value="Unplaced"/>
</dbReference>
<protein>
    <submittedName>
        <fullName evidence="4">Centrosomal protein 152</fullName>
    </submittedName>
</protein>
<dbReference type="InterPro" id="IPR057664">
    <property type="entry name" value="CEP152_PLK4_bind"/>
</dbReference>
<reference evidence="4" key="1">
    <citation type="submission" date="2025-08" db="UniProtKB">
        <authorList>
            <consortium name="Ensembl"/>
        </authorList>
    </citation>
    <scope>IDENTIFICATION</scope>
</reference>
<feature type="region of interest" description="Disordered" evidence="2">
    <location>
        <begin position="1652"/>
        <end position="1673"/>
    </location>
</feature>
<dbReference type="Ensembl" id="ENSDNVT00000010222.1">
    <property type="protein sequence ID" value="ENSDNVP00000008483.1"/>
    <property type="gene ID" value="ENSDNVG00000006031.1"/>
</dbReference>
<organism evidence="4 5">
    <name type="scientific">Dromaius novaehollandiae</name>
    <name type="common">Emu</name>
    <dbReference type="NCBI Taxonomy" id="8790"/>
    <lineage>
        <taxon>Eukaryota</taxon>
        <taxon>Metazoa</taxon>
        <taxon>Chordata</taxon>
        <taxon>Craniata</taxon>
        <taxon>Vertebrata</taxon>
        <taxon>Euteleostomi</taxon>
        <taxon>Archelosauria</taxon>
        <taxon>Archosauria</taxon>
        <taxon>Dinosauria</taxon>
        <taxon>Saurischia</taxon>
        <taxon>Theropoda</taxon>
        <taxon>Coelurosauria</taxon>
        <taxon>Aves</taxon>
        <taxon>Palaeognathae</taxon>
        <taxon>Casuariiformes</taxon>
        <taxon>Dromaiidae</taxon>
        <taxon>Dromaius</taxon>
    </lineage>
</organism>
<sequence length="1812" mass="209910">MSLDFDSGALQTQHEEEEYDQEDYAREQELQQLLTDLPHDMLEDSGDQLSSYSDSSIHENEEQSHEPWKRDGRWNDHPLVTDPQNDYERGQNLFSEQLLCDQQENHAEKHSKNWNGLCNNEEKCLYEIKEDYCGQNSQEDPGDVYLGRDGYNAPSCYQQSNVYHLPENFRPYMNGHKPELNNQQSKIVIFPDTSKDHLKQFGASEVVSGQSVESYKVTYKPYQNGIQQKVPITQEGTRRNEVFEDLQQEFLGSDENSSENMQIIQLRVLNKARERQLEELNEKLEESAQQIRYLNHQLSMVKDEKDGLAVSLRESQKLYQNGKEREVHLEGQIKALETQIQTLTANEEQLLKQSKVAEVAIESMQKQLLELQRSDALQRAREQHEAIISALKQKYEKEVLSLEQKLDTTNSALREQKELCNHLGEHVKQLEKMLEENKCEKTEIINRLTRSLEESQKQCANLLQTGSVQETNQLRLQLQQAQSAHMISNNMNKALQEELMELKEEITLYESAAKLGVFLNDAGGELSESYVDMGIKKINWKKSRFYSAIQNRDPDKELSKDEIIIELKAELERLLSSNKMKRNQIIQLQNDLTDCQKALEEFKQLLKAEKASKASEPVKNLNDTLVDSPSVSDNLKEEVLRLRKANEALMQEVENHTLTIEELKSNEEKLKNLNQDLCYQMRQMIQDFDEDKQEAIDRCERMYQQHHEDTKAQFEKDLMERYAAEKQQLIQTYEETISQFKADIEELNREMTAVKECYIAVCGEKDTLEATLRQKFEEERQLREEKLKKQLLEEKEDSLNHLRTELEEKCNNSIVAAKNQWMKDKEINIKQQVEKEVALAKVHWQKEEKENKEQVIAKIEGEWQSRLEETRRILVEYNNFSSQTDQVTVMDETSSKELARIVEDQKLQLQKALKEKMASEEALKELEIELENKYHKNLASQVDAALTQARVRWLQELTDLKEYKTNLKAEQEKWEREHRETAAKQLALVLSAAEEKWKKEFENTEKSGPRMKELEEKVLSLRKELELKKEEIPATIKAEVAKARAQWNKEKQEEILQIQEQNERDYRSFLDDHRNKIKEVLATAKEDLVKQKNDFSIQKEAEIKMLLDQKQREWEAEQTKRLQDEINRYEERMLFELECLLREIHEELVNCTNNEPSWKDKCFSTPVQLNHQCKEKLKACLQKAYRSTVSTALEKAEQEWKEKYEELLSKVNEKTYSCVQSGEGETGDMARPVYSAGHQVEIQRMLRRRPPSQETETDKDQKCKKRNLWSHEDFCSECCCQELEKKETVCQDLKRKLEKACKHLQLAVREHKAKAEQIQENEKALEALIAENSEMKIKLKDLRTPPRSLSEGAISKPCTSCDTVKGLEEMRVQYIKAVSKIKRDMLCYIRESKERAAEMIKAEVLRERQETARKMRKYYLTCLQQLLTDNGKHEGAEKKIMNAASKLATMATVLETPIQHIPQSKTTRSALLLNSDLPTGVEHSERDFMLQTRPNHMESKSCAESITQKANDKVVQKCVPHDLRQQFDAMQTETQYVLHERVTSSIQNGNNSENLHDASRNALSEFYPNEDGKYGPIVNADKGLLCTASDIAHQNSPPSASQVKLGAMHTSSCMNGLAISGPTHCVLESQNERTVLKEDKCNQPYGNWKTASKRTQDFDVQETPERDEGSCSEWSSVNGSLHLDSGNSSLLYPKQKAGNDQAQIAYCEEIPHIKSFSSADENVGTSWRELTNDKILGTKNSTRGCSKDYLKVNLEHTSFLNSDKSNPAVAQLNASPNSNVGKCCNQYLKRMVRDPQSFQEDSGFDSPLSNLN</sequence>
<feature type="compositionally biased region" description="Basic and acidic residues" evidence="2">
    <location>
        <begin position="56"/>
        <end position="76"/>
    </location>
</feature>
<dbReference type="GO" id="GO:0005813">
    <property type="term" value="C:centrosome"/>
    <property type="evidence" value="ECO:0007669"/>
    <property type="project" value="TreeGrafter"/>
</dbReference>
<evidence type="ECO:0000256" key="1">
    <source>
        <dbReference type="SAM" id="Coils"/>
    </source>
</evidence>
<dbReference type="GO" id="GO:0007099">
    <property type="term" value="P:centriole replication"/>
    <property type="evidence" value="ECO:0007669"/>
    <property type="project" value="TreeGrafter"/>
</dbReference>
<feature type="coiled-coil region" evidence="1">
    <location>
        <begin position="326"/>
        <end position="512"/>
    </location>
</feature>
<feature type="coiled-coil region" evidence="1">
    <location>
        <begin position="263"/>
        <end position="297"/>
    </location>
</feature>
<dbReference type="InterPro" id="IPR057659">
    <property type="entry name" value="CEP152_CC"/>
</dbReference>
<dbReference type="PANTHER" id="PTHR10337:SF6">
    <property type="entry name" value="CENTROSOMAL PROTEIN OF 152 KDA"/>
    <property type="match status" value="1"/>
</dbReference>
<proteinExistence type="predicted"/>
<feature type="coiled-coil region" evidence="1">
    <location>
        <begin position="1011"/>
        <end position="1132"/>
    </location>
</feature>
<feature type="coiled-coil region" evidence="1">
    <location>
        <begin position="564"/>
        <end position="605"/>
    </location>
</feature>
<feature type="coiled-coil region" evidence="1">
    <location>
        <begin position="632"/>
        <end position="812"/>
    </location>
</feature>
<dbReference type="InterPro" id="IPR051235">
    <property type="entry name" value="CEP152/SHC-Transforming"/>
</dbReference>
<evidence type="ECO:0000259" key="3">
    <source>
        <dbReference type="Pfam" id="PF25770"/>
    </source>
</evidence>
<feature type="coiled-coil region" evidence="1">
    <location>
        <begin position="895"/>
        <end position="984"/>
    </location>
</feature>